<feature type="region of interest" description="Disordered" evidence="1">
    <location>
        <begin position="174"/>
        <end position="197"/>
    </location>
</feature>
<gene>
    <name evidence="2" type="ORF">S01H1_48550</name>
</gene>
<feature type="compositionally biased region" description="Low complexity" evidence="1">
    <location>
        <begin position="73"/>
        <end position="94"/>
    </location>
</feature>
<reference evidence="2" key="1">
    <citation type="journal article" date="2014" name="Front. Microbiol.">
        <title>High frequency of phylogenetically diverse reductive dehalogenase-homologous genes in deep subseafloor sedimentary metagenomes.</title>
        <authorList>
            <person name="Kawai M."/>
            <person name="Futagami T."/>
            <person name="Toyoda A."/>
            <person name="Takaki Y."/>
            <person name="Nishi S."/>
            <person name="Hori S."/>
            <person name="Arai W."/>
            <person name="Tsubouchi T."/>
            <person name="Morono Y."/>
            <person name="Uchiyama I."/>
            <person name="Ito T."/>
            <person name="Fujiyama A."/>
            <person name="Inagaki F."/>
            <person name="Takami H."/>
        </authorList>
    </citation>
    <scope>NUCLEOTIDE SEQUENCE</scope>
    <source>
        <strain evidence="2">Expedition CK06-06</strain>
    </source>
</reference>
<dbReference type="GO" id="GO:0003677">
    <property type="term" value="F:DNA binding"/>
    <property type="evidence" value="ECO:0007669"/>
    <property type="project" value="UniProtKB-KW"/>
</dbReference>
<feature type="non-terminal residue" evidence="2">
    <location>
        <position position="1"/>
    </location>
</feature>
<accession>X0XTB7</accession>
<dbReference type="GO" id="GO:0006366">
    <property type="term" value="P:transcription by RNA polymerase II"/>
    <property type="evidence" value="ECO:0007669"/>
    <property type="project" value="InterPro"/>
</dbReference>
<dbReference type="AlphaFoldDB" id="X0XTB7"/>
<protein>
    <submittedName>
        <fullName evidence="2">Uncharacterized protein</fullName>
    </submittedName>
</protein>
<feature type="region of interest" description="Disordered" evidence="1">
    <location>
        <begin position="68"/>
        <end position="144"/>
    </location>
</feature>
<proteinExistence type="predicted"/>
<organism evidence="2">
    <name type="scientific">marine sediment metagenome</name>
    <dbReference type="NCBI Taxonomy" id="412755"/>
    <lineage>
        <taxon>unclassified sequences</taxon>
        <taxon>metagenomes</taxon>
        <taxon>ecological metagenomes</taxon>
    </lineage>
</organism>
<dbReference type="GO" id="GO:0046872">
    <property type="term" value="F:metal ion binding"/>
    <property type="evidence" value="ECO:0007669"/>
    <property type="project" value="UniProtKB-KW"/>
</dbReference>
<name>X0XTB7_9ZZZZ</name>
<sequence length="244" mass="26655">IIAAFKSTDKDLQQGDKVTFQGAVDQGYPADTIFTVKWIDYDNADAMIIGPDENEPIVAYPGELGDVPTSPAYHPTSPTYHPTSPTYHPTSPTYGPESPTYGPTSPDYRPTSPDYDPNQPAVTVTDTRTVTGPPELVLPPPQQGFRAYNAPVSTEPTHTMQGYDSQAVAHTNRPTGWTPEDDSPVNYERGKAEGSKADEVMENKVIRTIKEVDDSGKDTMPLLATVVDEKEKESILDTKKVKTI</sequence>
<evidence type="ECO:0000256" key="1">
    <source>
        <dbReference type="SAM" id="MobiDB-lite"/>
    </source>
</evidence>
<evidence type="ECO:0000313" key="2">
    <source>
        <dbReference type="EMBL" id="GAG28126.1"/>
    </source>
</evidence>
<comment type="caution">
    <text evidence="2">The sequence shown here is derived from an EMBL/GenBank/DDBJ whole genome shotgun (WGS) entry which is preliminary data.</text>
</comment>
<feature type="compositionally biased region" description="Polar residues" evidence="1">
    <location>
        <begin position="120"/>
        <end position="130"/>
    </location>
</feature>
<dbReference type="EMBL" id="BARS01031179">
    <property type="protein sequence ID" value="GAG28126.1"/>
    <property type="molecule type" value="Genomic_DNA"/>
</dbReference>
<feature type="compositionally biased region" description="Basic and acidic residues" evidence="1">
    <location>
        <begin position="188"/>
        <end position="197"/>
    </location>
</feature>